<dbReference type="EMBL" id="CADCWP010000244">
    <property type="protein sequence ID" value="CAA9580427.1"/>
    <property type="molecule type" value="Genomic_DNA"/>
</dbReference>
<proteinExistence type="predicted"/>
<evidence type="ECO:0008006" key="2">
    <source>
        <dbReference type="Google" id="ProtNLM"/>
    </source>
</evidence>
<protein>
    <recommendedName>
        <fullName evidence="2">Transglutaminase-like domain-containing protein</fullName>
    </recommendedName>
</protein>
<accession>A0A6J4VKC0</accession>
<sequence>MRYDAGPTSERYPFVFAPTDAPELHELRERYGLEALVKDSENDLEKVRRLCAWVHLRWQHDGLNEPSSPDPLTILEEAAQGKSFRCVEYGIVVAACTAGLGLPSRVL</sequence>
<organism evidence="1">
    <name type="scientific">uncultured Truepera sp</name>
    <dbReference type="NCBI Taxonomy" id="543023"/>
    <lineage>
        <taxon>Bacteria</taxon>
        <taxon>Thermotogati</taxon>
        <taxon>Deinococcota</taxon>
        <taxon>Deinococci</taxon>
        <taxon>Trueperales</taxon>
        <taxon>Trueperaceae</taxon>
        <taxon>Truepera</taxon>
        <taxon>environmental samples</taxon>
    </lineage>
</organism>
<dbReference type="AlphaFoldDB" id="A0A6J4VKC0"/>
<dbReference type="SUPFAM" id="SSF54001">
    <property type="entry name" value="Cysteine proteinases"/>
    <property type="match status" value="1"/>
</dbReference>
<gene>
    <name evidence="1" type="ORF">AVDCRST_MAG86-2717</name>
</gene>
<name>A0A6J4VKC0_9DEIN</name>
<evidence type="ECO:0000313" key="1">
    <source>
        <dbReference type="EMBL" id="CAA9580427.1"/>
    </source>
</evidence>
<reference evidence="1" key="1">
    <citation type="submission" date="2020-02" db="EMBL/GenBank/DDBJ databases">
        <authorList>
            <person name="Meier V. D."/>
        </authorList>
    </citation>
    <scope>NUCLEOTIDE SEQUENCE</scope>
    <source>
        <strain evidence="1">AVDCRST_MAG86</strain>
    </source>
</reference>
<dbReference type="InterPro" id="IPR038765">
    <property type="entry name" value="Papain-like_cys_pep_sf"/>
</dbReference>